<dbReference type="InterPro" id="IPR036390">
    <property type="entry name" value="WH_DNA-bd_sf"/>
</dbReference>
<dbReference type="InterPro" id="IPR011991">
    <property type="entry name" value="ArsR-like_HTH"/>
</dbReference>
<keyword evidence="2" id="KW-0238">DNA-binding</keyword>
<dbReference type="Gene3D" id="1.10.10.10">
    <property type="entry name" value="Winged helix-like DNA-binding domain superfamily/Winged helix DNA-binding domain"/>
    <property type="match status" value="1"/>
</dbReference>
<dbReference type="NCBIfam" id="NF033788">
    <property type="entry name" value="HTH_metalloreg"/>
    <property type="match status" value="1"/>
</dbReference>
<proteinExistence type="predicted"/>
<dbReference type="PANTHER" id="PTHR33154:SF15">
    <property type="entry name" value="REGULATORY PROTEIN ARSR"/>
    <property type="match status" value="1"/>
</dbReference>
<keyword evidence="3" id="KW-0804">Transcription</keyword>
<dbReference type="InterPro" id="IPR051081">
    <property type="entry name" value="HTH_MetalResp_TranReg"/>
</dbReference>
<feature type="domain" description="HTH arsR-type" evidence="4">
    <location>
        <begin position="8"/>
        <end position="103"/>
    </location>
</feature>
<protein>
    <submittedName>
        <fullName evidence="5">Transcriptional regulator, ArsR family</fullName>
    </submittedName>
</protein>
<evidence type="ECO:0000313" key="5">
    <source>
        <dbReference type="EMBL" id="TYP93659.1"/>
    </source>
</evidence>
<reference evidence="5 6" key="1">
    <citation type="submission" date="2019-07" db="EMBL/GenBank/DDBJ databases">
        <title>Genomic Encyclopedia of Archaeal and Bacterial Type Strains, Phase II (KMG-II): from individual species to whole genera.</title>
        <authorList>
            <person name="Goeker M."/>
        </authorList>
    </citation>
    <scope>NUCLEOTIDE SEQUENCE [LARGE SCALE GENOMIC DNA]</scope>
    <source>
        <strain evidence="5 6">DSM 21935</strain>
    </source>
</reference>
<dbReference type="Proteomes" id="UP000324595">
    <property type="component" value="Unassembled WGS sequence"/>
</dbReference>
<organism evidence="5 6">
    <name type="scientific">Fodinibius salinus</name>
    <dbReference type="NCBI Taxonomy" id="860790"/>
    <lineage>
        <taxon>Bacteria</taxon>
        <taxon>Pseudomonadati</taxon>
        <taxon>Balneolota</taxon>
        <taxon>Balneolia</taxon>
        <taxon>Balneolales</taxon>
        <taxon>Balneolaceae</taxon>
        <taxon>Fodinibius</taxon>
    </lineage>
</organism>
<evidence type="ECO:0000259" key="4">
    <source>
        <dbReference type="PROSITE" id="PS50987"/>
    </source>
</evidence>
<dbReference type="GO" id="GO:0003700">
    <property type="term" value="F:DNA-binding transcription factor activity"/>
    <property type="evidence" value="ECO:0007669"/>
    <property type="project" value="InterPro"/>
</dbReference>
<gene>
    <name evidence="5" type="ORF">LX73_1368</name>
</gene>
<evidence type="ECO:0000256" key="3">
    <source>
        <dbReference type="ARBA" id="ARBA00023163"/>
    </source>
</evidence>
<name>A0A5D3YND4_9BACT</name>
<dbReference type="AlphaFoldDB" id="A0A5D3YND4"/>
<comment type="caution">
    <text evidence="5">The sequence shown here is derived from an EMBL/GenBank/DDBJ whole genome shotgun (WGS) entry which is preliminary data.</text>
</comment>
<dbReference type="InterPro" id="IPR036388">
    <property type="entry name" value="WH-like_DNA-bd_sf"/>
</dbReference>
<dbReference type="PANTHER" id="PTHR33154">
    <property type="entry name" value="TRANSCRIPTIONAL REGULATOR, ARSR FAMILY"/>
    <property type="match status" value="1"/>
</dbReference>
<dbReference type="CDD" id="cd00090">
    <property type="entry name" value="HTH_ARSR"/>
    <property type="match status" value="1"/>
</dbReference>
<dbReference type="InterPro" id="IPR001845">
    <property type="entry name" value="HTH_ArsR_DNA-bd_dom"/>
</dbReference>
<keyword evidence="1" id="KW-0805">Transcription regulation</keyword>
<dbReference type="RefSeq" id="WP_148898719.1">
    <property type="nucleotide sequence ID" value="NZ_VNHY01000002.1"/>
</dbReference>
<dbReference type="Pfam" id="PF01022">
    <property type="entry name" value="HTH_5"/>
    <property type="match status" value="1"/>
</dbReference>
<dbReference type="OrthoDB" id="9800049at2"/>
<dbReference type="PRINTS" id="PR00778">
    <property type="entry name" value="HTHARSR"/>
</dbReference>
<dbReference type="SMART" id="SM00418">
    <property type="entry name" value="HTH_ARSR"/>
    <property type="match status" value="1"/>
</dbReference>
<dbReference type="SUPFAM" id="SSF46785">
    <property type="entry name" value="Winged helix' DNA-binding domain"/>
    <property type="match status" value="1"/>
</dbReference>
<dbReference type="EMBL" id="VNHY01000002">
    <property type="protein sequence ID" value="TYP93659.1"/>
    <property type="molecule type" value="Genomic_DNA"/>
</dbReference>
<sequence>MAITKAQLFNKKQKRTAELAKVLGHPARIAILELLAERATCICGDITNELPLAQSTISQHLKALKKSGIIKGEVDGVRTCYCLNEEVVTEFEELITAFATDLRIAISEDSC</sequence>
<evidence type="ECO:0000313" key="6">
    <source>
        <dbReference type="Proteomes" id="UP000324595"/>
    </source>
</evidence>
<keyword evidence="6" id="KW-1185">Reference proteome</keyword>
<evidence type="ECO:0000256" key="2">
    <source>
        <dbReference type="ARBA" id="ARBA00023125"/>
    </source>
</evidence>
<dbReference type="GO" id="GO:0003677">
    <property type="term" value="F:DNA binding"/>
    <property type="evidence" value="ECO:0007669"/>
    <property type="project" value="UniProtKB-KW"/>
</dbReference>
<accession>A0A5D3YND4</accession>
<evidence type="ECO:0000256" key="1">
    <source>
        <dbReference type="ARBA" id="ARBA00023015"/>
    </source>
</evidence>
<dbReference type="PROSITE" id="PS50987">
    <property type="entry name" value="HTH_ARSR_2"/>
    <property type="match status" value="1"/>
</dbReference>